<accession>A0A5B7HPM6</accession>
<reference evidence="1 2" key="1">
    <citation type="submission" date="2019-05" db="EMBL/GenBank/DDBJ databases">
        <title>Another draft genome of Portunus trituberculatus and its Hox gene families provides insights of decapod evolution.</title>
        <authorList>
            <person name="Jeong J.-H."/>
            <person name="Song I."/>
            <person name="Kim S."/>
            <person name="Choi T."/>
            <person name="Kim D."/>
            <person name="Ryu S."/>
            <person name="Kim W."/>
        </authorList>
    </citation>
    <scope>NUCLEOTIDE SEQUENCE [LARGE SCALE GENOMIC DNA]</scope>
    <source>
        <tissue evidence="1">Muscle</tissue>
    </source>
</reference>
<evidence type="ECO:0000313" key="2">
    <source>
        <dbReference type="Proteomes" id="UP000324222"/>
    </source>
</evidence>
<keyword evidence="2" id="KW-1185">Reference proteome</keyword>
<comment type="caution">
    <text evidence="1">The sequence shown here is derived from an EMBL/GenBank/DDBJ whole genome shotgun (WGS) entry which is preliminary data.</text>
</comment>
<organism evidence="1 2">
    <name type="scientific">Portunus trituberculatus</name>
    <name type="common">Swimming crab</name>
    <name type="synonym">Neptunus trituberculatus</name>
    <dbReference type="NCBI Taxonomy" id="210409"/>
    <lineage>
        <taxon>Eukaryota</taxon>
        <taxon>Metazoa</taxon>
        <taxon>Ecdysozoa</taxon>
        <taxon>Arthropoda</taxon>
        <taxon>Crustacea</taxon>
        <taxon>Multicrustacea</taxon>
        <taxon>Malacostraca</taxon>
        <taxon>Eumalacostraca</taxon>
        <taxon>Eucarida</taxon>
        <taxon>Decapoda</taxon>
        <taxon>Pleocyemata</taxon>
        <taxon>Brachyura</taxon>
        <taxon>Eubrachyura</taxon>
        <taxon>Portunoidea</taxon>
        <taxon>Portunidae</taxon>
        <taxon>Portuninae</taxon>
        <taxon>Portunus</taxon>
    </lineage>
</organism>
<gene>
    <name evidence="1" type="ORF">E2C01_064744</name>
</gene>
<dbReference type="EMBL" id="VSRR010031227">
    <property type="protein sequence ID" value="MPC70494.1"/>
    <property type="molecule type" value="Genomic_DNA"/>
</dbReference>
<sequence>MGGDKERIIVSASILNTDSHASKRSNTTQVNLPTVGGNQCKAAMETPPLLGPKSTLHLCFLSPLGKD</sequence>
<protein>
    <submittedName>
        <fullName evidence="1">Uncharacterized protein</fullName>
    </submittedName>
</protein>
<proteinExistence type="predicted"/>
<evidence type="ECO:0000313" key="1">
    <source>
        <dbReference type="EMBL" id="MPC70494.1"/>
    </source>
</evidence>
<dbReference type="Proteomes" id="UP000324222">
    <property type="component" value="Unassembled WGS sequence"/>
</dbReference>
<name>A0A5B7HPM6_PORTR</name>
<dbReference type="AlphaFoldDB" id="A0A5B7HPM6"/>